<dbReference type="KEGG" id="peh:Spb1_40670"/>
<name>A0A518GU54_9PLAN</name>
<evidence type="ECO:0000313" key="1">
    <source>
        <dbReference type="EMBL" id="QDV32119.1"/>
    </source>
</evidence>
<proteinExistence type="predicted"/>
<organism evidence="1 2">
    <name type="scientific">Planctopirus ephydatiae</name>
    <dbReference type="NCBI Taxonomy" id="2528019"/>
    <lineage>
        <taxon>Bacteria</taxon>
        <taxon>Pseudomonadati</taxon>
        <taxon>Planctomycetota</taxon>
        <taxon>Planctomycetia</taxon>
        <taxon>Planctomycetales</taxon>
        <taxon>Planctomycetaceae</taxon>
        <taxon>Planctopirus</taxon>
    </lineage>
</organism>
<sequence>MLLVVVANTIDCHEFKSSRVRVFRLSLSACLHRIAGREFLLSYSTHQTGRFEKLTPDFRDRMGFPSDHDRNPPFPIHSRNFENIDQSENSNQLSLMPACESKSATSSEVALFQIGEGLFLAVLFLTILNCSSN</sequence>
<dbReference type="AlphaFoldDB" id="A0A518GU54"/>
<reference evidence="1 2" key="1">
    <citation type="submission" date="2019-02" db="EMBL/GenBank/DDBJ databases">
        <title>Deep-cultivation of Planctomycetes and their phenomic and genomic characterization uncovers novel biology.</title>
        <authorList>
            <person name="Wiegand S."/>
            <person name="Jogler M."/>
            <person name="Boedeker C."/>
            <person name="Pinto D."/>
            <person name="Vollmers J."/>
            <person name="Rivas-Marin E."/>
            <person name="Kohn T."/>
            <person name="Peeters S.H."/>
            <person name="Heuer A."/>
            <person name="Rast P."/>
            <person name="Oberbeckmann S."/>
            <person name="Bunk B."/>
            <person name="Jeske O."/>
            <person name="Meyerdierks A."/>
            <person name="Storesund J.E."/>
            <person name="Kallscheuer N."/>
            <person name="Luecker S."/>
            <person name="Lage O.M."/>
            <person name="Pohl T."/>
            <person name="Merkel B.J."/>
            <person name="Hornburger P."/>
            <person name="Mueller R.-W."/>
            <person name="Bruemmer F."/>
            <person name="Labrenz M."/>
            <person name="Spormann A.M."/>
            <person name="Op den Camp H."/>
            <person name="Overmann J."/>
            <person name="Amann R."/>
            <person name="Jetten M.S.M."/>
            <person name="Mascher T."/>
            <person name="Medema M.H."/>
            <person name="Devos D.P."/>
            <person name="Kaster A.-K."/>
            <person name="Ovreas L."/>
            <person name="Rohde M."/>
            <person name="Galperin M.Y."/>
            <person name="Jogler C."/>
        </authorList>
    </citation>
    <scope>NUCLEOTIDE SEQUENCE [LARGE SCALE GENOMIC DNA]</scope>
    <source>
        <strain evidence="1 2">Spb1</strain>
    </source>
</reference>
<evidence type="ECO:0000313" key="2">
    <source>
        <dbReference type="Proteomes" id="UP000315349"/>
    </source>
</evidence>
<gene>
    <name evidence="1" type="ORF">Spb1_40670</name>
</gene>
<dbReference type="EMBL" id="CP036299">
    <property type="protein sequence ID" value="QDV32119.1"/>
    <property type="molecule type" value="Genomic_DNA"/>
</dbReference>
<dbReference type="Proteomes" id="UP000315349">
    <property type="component" value="Chromosome"/>
</dbReference>
<keyword evidence="2" id="KW-1185">Reference proteome</keyword>
<protein>
    <submittedName>
        <fullName evidence="1">Uncharacterized protein</fullName>
    </submittedName>
</protein>
<accession>A0A518GU54</accession>